<reference evidence="1 2" key="1">
    <citation type="submission" date="2019-07" db="EMBL/GenBank/DDBJ databases">
        <title>Whole genome shotgun sequence of Microvirga aerophila NBRC 106136.</title>
        <authorList>
            <person name="Hosoyama A."/>
            <person name="Uohara A."/>
            <person name="Ohji S."/>
            <person name="Ichikawa N."/>
        </authorList>
    </citation>
    <scope>NUCLEOTIDE SEQUENCE [LARGE SCALE GENOMIC DNA]</scope>
    <source>
        <strain evidence="1 2">NBRC 106136</strain>
    </source>
</reference>
<dbReference type="AlphaFoldDB" id="A0A512C4X6"/>
<name>A0A512C4X6_9HYPH</name>
<proteinExistence type="predicted"/>
<keyword evidence="2" id="KW-1185">Reference proteome</keyword>
<dbReference type="Proteomes" id="UP000321085">
    <property type="component" value="Unassembled WGS sequence"/>
</dbReference>
<protein>
    <submittedName>
        <fullName evidence="1">Uncharacterized protein</fullName>
    </submittedName>
</protein>
<dbReference type="Gene3D" id="3.30.40.220">
    <property type="match status" value="1"/>
</dbReference>
<dbReference type="RefSeq" id="WP_114187267.1">
    <property type="nucleotide sequence ID" value="NZ_BJYU01000383.1"/>
</dbReference>
<evidence type="ECO:0000313" key="2">
    <source>
        <dbReference type="Proteomes" id="UP000321085"/>
    </source>
</evidence>
<dbReference type="OrthoDB" id="7340968at2"/>
<dbReference type="EMBL" id="BJYU01000383">
    <property type="protein sequence ID" value="GEO19259.1"/>
    <property type="molecule type" value="Genomic_DNA"/>
</dbReference>
<organism evidence="1 2">
    <name type="scientific">Microvirga aerophila</name>
    <dbReference type="NCBI Taxonomy" id="670291"/>
    <lineage>
        <taxon>Bacteria</taxon>
        <taxon>Pseudomonadati</taxon>
        <taxon>Pseudomonadota</taxon>
        <taxon>Alphaproteobacteria</taxon>
        <taxon>Hyphomicrobiales</taxon>
        <taxon>Methylobacteriaceae</taxon>
        <taxon>Microvirga</taxon>
    </lineage>
</organism>
<accession>A0A512C4X6</accession>
<gene>
    <name evidence="1" type="ORF">MAE02_69550</name>
</gene>
<comment type="caution">
    <text evidence="1">The sequence shown here is derived from an EMBL/GenBank/DDBJ whole genome shotgun (WGS) entry which is preliminary data.</text>
</comment>
<evidence type="ECO:0000313" key="1">
    <source>
        <dbReference type="EMBL" id="GEO19259.1"/>
    </source>
</evidence>
<sequence length="376" mass="43018">MPLSPIIFQEQFQVFRARVIRKSGVPFTSFREGIAAQWEGYKGPLRQHACKILGADRWRSDEVGTGEILKRTIASIEITAVGEIETNNMVAWQNRYGHASRSHRALLDAYDVPDATRTIEALLFDFYLDRLAPELSFDRIRDFTGARYDLLAYLFFLKDDTRFMPILTSTFDAAFEALGIELVTKQRCSWENYARYNEALQEIRAALQDVLPGQDIRLVDAHSFCWLLIRKELEEPDTRTQKPTKSSRDVKVYDALNKSVWEMANASESAVRQSGQQSVVTKKVKELWMGKSELEAYIKLLIERQEGRCALTNIPLQFRGEHESIHLLASLDRIDSNGHYAEGNLQVVCRFVNGWKSDLSNEEFLGLLALVRGEAE</sequence>